<sequence>MNNIETLTNTFTDLIENAAAVGLTINAVTVEANDKHYSINPYEDTVVEVNADGTRIPEAEEYDIQEFYQLHPALLED</sequence>
<gene>
    <name evidence="1" type="ORF">GB338_00725</name>
</gene>
<dbReference type="AlphaFoldDB" id="A0A3U4W9G8"/>
<organism evidence="1">
    <name type="scientific">Salmonella enterica I</name>
    <dbReference type="NCBI Taxonomy" id="59201"/>
    <lineage>
        <taxon>Bacteria</taxon>
        <taxon>Pseudomonadati</taxon>
        <taxon>Pseudomonadota</taxon>
        <taxon>Gammaproteobacteria</taxon>
        <taxon>Enterobacterales</taxon>
        <taxon>Enterobacteriaceae</taxon>
        <taxon>Salmonella</taxon>
    </lineage>
</organism>
<name>A0A3U4W9G8_SALET</name>
<reference evidence="1" key="2">
    <citation type="submission" date="2019-10" db="EMBL/GenBank/DDBJ databases">
        <authorList>
            <consortium name="NCBI Pathogen Detection Project"/>
        </authorList>
    </citation>
    <scope>NUCLEOTIDE SEQUENCE</scope>
    <source>
        <strain evidence="1">Salmonella enterica</strain>
    </source>
</reference>
<protein>
    <submittedName>
        <fullName evidence="1">Uncharacterized protein</fullName>
    </submittedName>
</protein>
<evidence type="ECO:0000313" key="1">
    <source>
        <dbReference type="EMBL" id="HAB2269548.1"/>
    </source>
</evidence>
<dbReference type="RefSeq" id="WP_051129223.1">
    <property type="nucleotide sequence ID" value="NZ_CP033384.2"/>
</dbReference>
<accession>A0A3U4W9G8</accession>
<comment type="caution">
    <text evidence="1">The sequence shown here is derived from an EMBL/GenBank/DDBJ whole genome shotgun (WGS) entry which is preliminary data.</text>
</comment>
<dbReference type="EMBL" id="DAAGAO010000001">
    <property type="protein sequence ID" value="HAB2269548.1"/>
    <property type="molecule type" value="Genomic_DNA"/>
</dbReference>
<proteinExistence type="predicted"/>
<reference evidence="1" key="1">
    <citation type="journal article" date="2018" name="Genome Biol.">
        <title>SKESA: strategic k-mer extension for scrupulous assemblies.</title>
        <authorList>
            <person name="Souvorov A."/>
            <person name="Agarwala R."/>
            <person name="Lipman D.J."/>
        </authorList>
    </citation>
    <scope>NUCLEOTIDE SEQUENCE</scope>
    <source>
        <strain evidence="1">Salmonella enterica</strain>
    </source>
</reference>